<feature type="transmembrane region" description="Helical" evidence="1">
    <location>
        <begin position="90"/>
        <end position="111"/>
    </location>
</feature>
<keyword evidence="4" id="KW-1185">Reference proteome</keyword>
<evidence type="ECO:0000256" key="1">
    <source>
        <dbReference type="SAM" id="Phobius"/>
    </source>
</evidence>
<dbReference type="OMA" id="AMCIILT"/>
<keyword evidence="1" id="KW-0472">Membrane</keyword>
<proteinExistence type="predicted"/>
<keyword evidence="1" id="KW-1133">Transmembrane helix</keyword>
<dbReference type="Pfam" id="PF13962">
    <property type="entry name" value="PGG"/>
    <property type="match status" value="1"/>
</dbReference>
<accession>V7AP77</accession>
<evidence type="ECO:0000259" key="2">
    <source>
        <dbReference type="Pfam" id="PF13962"/>
    </source>
</evidence>
<sequence>MENNMRRQLSLVASLIAIFISYRNAMHPPGGVRPAEGENLQWAGQSILAAIYPDEYVIFLILNTVCFFSSVSVCLLLLSGFPLTSRFSSWLLSIAMCIILTTFGMTCMLAIDMTRLSSN</sequence>
<evidence type="ECO:0000313" key="3">
    <source>
        <dbReference type="EMBL" id="ESW07115.1"/>
    </source>
</evidence>
<dbReference type="Proteomes" id="UP000000226">
    <property type="component" value="Chromosome 10"/>
</dbReference>
<organism evidence="3 4">
    <name type="scientific">Phaseolus vulgaris</name>
    <name type="common">Kidney bean</name>
    <name type="synonym">French bean</name>
    <dbReference type="NCBI Taxonomy" id="3885"/>
    <lineage>
        <taxon>Eukaryota</taxon>
        <taxon>Viridiplantae</taxon>
        <taxon>Streptophyta</taxon>
        <taxon>Embryophyta</taxon>
        <taxon>Tracheophyta</taxon>
        <taxon>Spermatophyta</taxon>
        <taxon>Magnoliopsida</taxon>
        <taxon>eudicotyledons</taxon>
        <taxon>Gunneridae</taxon>
        <taxon>Pentapetalae</taxon>
        <taxon>rosids</taxon>
        <taxon>fabids</taxon>
        <taxon>Fabales</taxon>
        <taxon>Fabaceae</taxon>
        <taxon>Papilionoideae</taxon>
        <taxon>50 kb inversion clade</taxon>
        <taxon>NPAAA clade</taxon>
        <taxon>indigoferoid/millettioid clade</taxon>
        <taxon>Phaseoleae</taxon>
        <taxon>Phaseolus</taxon>
    </lineage>
</organism>
<dbReference type="InterPro" id="IPR026961">
    <property type="entry name" value="PGG_dom"/>
</dbReference>
<dbReference type="Gramene" id="ESW07115">
    <property type="protein sequence ID" value="ESW07115"/>
    <property type="gene ID" value="PHAVU_010G102700g"/>
</dbReference>
<dbReference type="AlphaFoldDB" id="V7AP77"/>
<reference evidence="4" key="1">
    <citation type="journal article" date="2014" name="Nat. Genet.">
        <title>A reference genome for common bean and genome-wide analysis of dual domestications.</title>
        <authorList>
            <person name="Schmutz J."/>
            <person name="McClean P.E."/>
            <person name="Mamidi S."/>
            <person name="Wu G.A."/>
            <person name="Cannon S.B."/>
            <person name="Grimwood J."/>
            <person name="Jenkins J."/>
            <person name="Shu S."/>
            <person name="Song Q."/>
            <person name="Chavarro C."/>
            <person name="Torres-Torres M."/>
            <person name="Geffroy V."/>
            <person name="Moghaddam S.M."/>
            <person name="Gao D."/>
            <person name="Abernathy B."/>
            <person name="Barry K."/>
            <person name="Blair M."/>
            <person name="Brick M.A."/>
            <person name="Chovatia M."/>
            <person name="Gepts P."/>
            <person name="Goodstein D.M."/>
            <person name="Gonzales M."/>
            <person name="Hellsten U."/>
            <person name="Hyten D.L."/>
            <person name="Jia G."/>
            <person name="Kelly J.D."/>
            <person name="Kudrna D."/>
            <person name="Lee R."/>
            <person name="Richard M.M."/>
            <person name="Miklas P.N."/>
            <person name="Osorno J.M."/>
            <person name="Rodrigues J."/>
            <person name="Thareau V."/>
            <person name="Urrea C.A."/>
            <person name="Wang M."/>
            <person name="Yu Y."/>
            <person name="Zhang M."/>
            <person name="Wing R.A."/>
            <person name="Cregan P.B."/>
            <person name="Rokhsar D.S."/>
            <person name="Jackson S.A."/>
        </authorList>
    </citation>
    <scope>NUCLEOTIDE SEQUENCE [LARGE SCALE GENOMIC DNA]</scope>
    <source>
        <strain evidence="4">cv. G19833</strain>
    </source>
</reference>
<keyword evidence="1" id="KW-0812">Transmembrane</keyword>
<dbReference type="OrthoDB" id="681126at2759"/>
<feature type="domain" description="PGG" evidence="2">
    <location>
        <begin position="3"/>
        <end position="108"/>
    </location>
</feature>
<gene>
    <name evidence="3" type="ORF">PHAVU_010G102700g</name>
</gene>
<evidence type="ECO:0000313" key="4">
    <source>
        <dbReference type="Proteomes" id="UP000000226"/>
    </source>
</evidence>
<protein>
    <recommendedName>
        <fullName evidence="2">PGG domain-containing protein</fullName>
    </recommendedName>
</protein>
<dbReference type="EMBL" id="CM002297">
    <property type="protein sequence ID" value="ESW07115.1"/>
    <property type="molecule type" value="Genomic_DNA"/>
</dbReference>
<name>V7AP77_PHAVU</name>
<dbReference type="STRING" id="3885.V7AP77"/>
<feature type="transmembrane region" description="Helical" evidence="1">
    <location>
        <begin position="56"/>
        <end position="78"/>
    </location>
</feature>